<proteinExistence type="predicted"/>
<name>A0A5R8K9A6_9BACT</name>
<dbReference type="Pfam" id="PF12951">
    <property type="entry name" value="PATR"/>
    <property type="match status" value="4"/>
</dbReference>
<dbReference type="Proteomes" id="UP000306196">
    <property type="component" value="Unassembled WGS sequence"/>
</dbReference>
<protein>
    <submittedName>
        <fullName evidence="2">Uncharacterized protein</fullName>
    </submittedName>
</protein>
<dbReference type="OrthoDB" id="200454at2"/>
<feature type="non-terminal residue" evidence="2">
    <location>
        <position position="1736"/>
    </location>
</feature>
<dbReference type="NCBIfam" id="TIGR02601">
    <property type="entry name" value="autotrns_rpt"/>
    <property type="match status" value="3"/>
</dbReference>
<organism evidence="2 3">
    <name type="scientific">Phragmitibacter flavus</name>
    <dbReference type="NCBI Taxonomy" id="2576071"/>
    <lineage>
        <taxon>Bacteria</taxon>
        <taxon>Pseudomonadati</taxon>
        <taxon>Verrucomicrobiota</taxon>
        <taxon>Verrucomicrobiia</taxon>
        <taxon>Verrucomicrobiales</taxon>
        <taxon>Verrucomicrobiaceae</taxon>
        <taxon>Phragmitibacter</taxon>
    </lineage>
</organism>
<evidence type="ECO:0000256" key="1">
    <source>
        <dbReference type="ARBA" id="ARBA00022729"/>
    </source>
</evidence>
<gene>
    <name evidence="2" type="ORF">FEM03_20700</name>
</gene>
<dbReference type="SUPFAM" id="SSF51126">
    <property type="entry name" value="Pectin lyase-like"/>
    <property type="match status" value="1"/>
</dbReference>
<accession>A0A5R8K9A6</accession>
<comment type="caution">
    <text evidence="2">The sequence shown here is derived from an EMBL/GenBank/DDBJ whole genome shotgun (WGS) entry which is preliminary data.</text>
</comment>
<reference evidence="2 3" key="1">
    <citation type="submission" date="2019-05" db="EMBL/GenBank/DDBJ databases">
        <title>Verrucobacter flavum gen. nov., sp. nov. a new member of the family Verrucomicrobiaceae.</title>
        <authorList>
            <person name="Szuroczki S."/>
            <person name="Abbaszade G."/>
            <person name="Szabo A."/>
            <person name="Felfoldi T."/>
            <person name="Schumann P."/>
            <person name="Boka K."/>
            <person name="Keki Z."/>
            <person name="Toumi M."/>
            <person name="Toth E."/>
        </authorList>
    </citation>
    <scope>NUCLEOTIDE SEQUENCE [LARGE SCALE GENOMIC DNA]</scope>
    <source>
        <strain evidence="2 3">MG-N-17</strain>
    </source>
</reference>
<sequence length="1736" mass="175853">MASHPYLNRILKLAATGLMAMSINTGILAQERLYWDGATGATWNDANNWIFFNLSSSVITPGTIPGPEDIPYFDNFGPGDTIGTLGANQSVLGLFFEDLTDPFTIGDLAESFTLSIGTSGIVIGDSGFGSTPVTTAAATINSNLDLTAPQIWANQSATTFTAAGNLTLGANLTLTDDPLGSNNSNGTFNLGSTGKTITNSGGDRTLTVQDTGALVETTIESDIHLTESTTTGRRFTIDTSAGSHVVINGDILNGGVGAAASSFTKTGVGTLTINGDLNYTQVGTAGGTSSGTVITGGGTSTTNINGNINNGAQTWTITGGAGTVLNLASENVTSTGTWVVGTSTQLNFLRNGTTNVTMGGWDLRAGSLTQISTATTLTGNTGVWTVNDSTVEIDGTLNNLTTGTWSLTGTNAAVNINNAATFTTGSWTINQGSVNWTGSGTANFAAAATINLGSTSSDTLASINLSPAAILNLGGNISSRRGSNSLLIDGGTLNLNATRTITVQDNAAVDEDLIITSTITNGSAASGITKAGNGTLTLSGTTSFTGNTTISAGRLLLDYTTQNNSKISSTGTLTLGNGDLELRGHATDATSQTTSSVILTGSGANEIVLTPGAAPLVLNIGDISGGNNTHSLRFVLPTNTTVNTSTAATNFLGAWATMNDGTTDYYAAVGSGKIIAAQATAADNVAQIWAPTLLDQNITDVAGFTGTSDYMNVNTLRISAGNNLNVIENLNLQSGGLLITSDSTATGIHGGTITSSVNSLLVTHHGTQEFEISSDLQRFNDSHGGGLTINTTGDGTLVLSGHNITGFSGNPNVASGLINILDGTLAVAGGNAISDNTTVSLNSPYSTFRIDDNEAIGNLLATGGIVDLQSNDLTVRLSTNQSFGGTFIGDAESTLIKSNMVVATSSGVANNLNISTSNDAFFGAIEVDGGLFHLTGSGSFNNVSSITLNKWGSLLLDSFSSATSTRINNNAAILLNSANGAANAQPTLNRGLWIRNNVSSAAVNEIVGQVTLQAGSNYMLAEATGGNTSTTTTLTMAGLTRENNSTLSMRGTRLGTNATNIQRSAIAITTTGNADETFGNLFRVGGTFANGATAANTQALSGTATNISIVPWVIGEVFGSTQPTDRQSPGNSFVTYNASWGSAGNLGFRPLHLTNEYINYGTAASDGTQNVRSSLTSDTSVLAGKSINTLIINNANTNATAISYTLTAAGNNTLNLTTGAILFTAVGDVNAEGGATSIATASQGGIILNAGQITTSSSEYLMFANNISTAGTTINASLTTAAAFTKSGIGLLTLTGNNTALTSITLNEGTLRINDLDNIGGDTGTITFAGGTLDLSSNYTATDHLTSRTINVIAGNDGRLYITNGKDIQTGTINATDATFIKGGAGILRLTGGAVVNADRFIVEHHQETNANPGVNPQLVLDNADGVNAINADLQIGSGLSNTGTNGTAVVHLQSNEQIVDTAVVSFNATSNLFGYLTLFGHTETIAGIVAADTSSATAGGAAIQNSQDASNTPGSAVGRLILAGSDYYYYGGRIRDFASGTTASQGSIGISKIGSGTQTLAGALITYTGTTIVDAGLLRLRDTTAFNSAITNNATVEIERTNATAWTYNQIISGTGNLRKTGTGTGTTTLAAASTYSGVTDIDAGTLTLAAAGSINNSSAINIKHGATLDVSAKGAAGYDYGHLLTGGGTVTGNINLISGGSLRPGASTNPTAAATTGDQLGALNITGNLGLTGG</sequence>
<keyword evidence="1" id="KW-0732">Signal</keyword>
<evidence type="ECO:0000313" key="2">
    <source>
        <dbReference type="EMBL" id="TLD68893.1"/>
    </source>
</evidence>
<dbReference type="EMBL" id="VAUV01000018">
    <property type="protein sequence ID" value="TLD68893.1"/>
    <property type="molecule type" value="Genomic_DNA"/>
</dbReference>
<dbReference type="RefSeq" id="WP_138088211.1">
    <property type="nucleotide sequence ID" value="NZ_VAUV01000018.1"/>
</dbReference>
<dbReference type="InterPro" id="IPR011050">
    <property type="entry name" value="Pectin_lyase_fold/virulence"/>
</dbReference>
<keyword evidence="3" id="KW-1185">Reference proteome</keyword>
<evidence type="ECO:0000313" key="3">
    <source>
        <dbReference type="Proteomes" id="UP000306196"/>
    </source>
</evidence>
<dbReference type="InterPro" id="IPR013425">
    <property type="entry name" value="Autotrns_rpt"/>
</dbReference>